<sequence length="129" mass="13697">MAEDSSAFSGFTESAQAGDITLDSGVADRCASECQAIIDQLISIQNQIGTLGSVKGFGNGVANAAELATRFQHRATGGDRSLDKTLENHIEIVNEMKQTFIESGRAYLQTEEGSADALSAFNEKYPSDS</sequence>
<comment type="caution">
    <text evidence="1">The sequence shown here is derived from an EMBL/GenBank/DDBJ whole genome shotgun (WGS) entry which is preliminary data.</text>
</comment>
<name>A0A934U1W1_9NOCA</name>
<accession>A0A934U1W1</accession>
<reference evidence="1" key="1">
    <citation type="submission" date="2020-12" db="EMBL/GenBank/DDBJ databases">
        <title>Antrihabitans popcorni sp. nov. and Antrihabitans auranticaus sp. nov., isolated from a larva cave.</title>
        <authorList>
            <person name="Lee S.D."/>
            <person name="Kim I.S."/>
        </authorList>
    </citation>
    <scope>NUCLEOTIDE SEQUENCE</scope>
    <source>
        <strain evidence="1">YC3-6</strain>
    </source>
</reference>
<gene>
    <name evidence="1" type="ORF">JGU71_06840</name>
</gene>
<organism evidence="1 2">
    <name type="scientific">Antrihabitans stalagmiti</name>
    <dbReference type="NCBI Taxonomy" id="2799499"/>
    <lineage>
        <taxon>Bacteria</taxon>
        <taxon>Bacillati</taxon>
        <taxon>Actinomycetota</taxon>
        <taxon>Actinomycetes</taxon>
        <taxon>Mycobacteriales</taxon>
        <taxon>Nocardiaceae</taxon>
        <taxon>Antrihabitans</taxon>
    </lineage>
</organism>
<dbReference type="RefSeq" id="WP_199703266.1">
    <property type="nucleotide sequence ID" value="NZ_JAEMNV010000002.1"/>
</dbReference>
<evidence type="ECO:0000313" key="1">
    <source>
        <dbReference type="EMBL" id="MBJ8338595.1"/>
    </source>
</evidence>
<dbReference type="EMBL" id="JAEMNV010000002">
    <property type="protein sequence ID" value="MBJ8338595.1"/>
    <property type="molecule type" value="Genomic_DNA"/>
</dbReference>
<dbReference type="Proteomes" id="UP000655868">
    <property type="component" value="Unassembled WGS sequence"/>
</dbReference>
<protein>
    <submittedName>
        <fullName evidence="1">Uncharacterized protein</fullName>
    </submittedName>
</protein>
<proteinExistence type="predicted"/>
<keyword evidence="2" id="KW-1185">Reference proteome</keyword>
<evidence type="ECO:0000313" key="2">
    <source>
        <dbReference type="Proteomes" id="UP000655868"/>
    </source>
</evidence>
<dbReference type="AlphaFoldDB" id="A0A934U1W1"/>